<dbReference type="SUPFAM" id="SSF141694">
    <property type="entry name" value="AF2212/PG0164-like"/>
    <property type="match status" value="1"/>
</dbReference>
<dbReference type="InterPro" id="IPR008203">
    <property type="entry name" value="AF2212-like"/>
</dbReference>
<protein>
    <recommendedName>
        <fullName evidence="3">Antitoxin</fullName>
    </recommendedName>
</protein>
<dbReference type="RefSeq" id="WP_062374035.1">
    <property type="nucleotide sequence ID" value="NZ_CP007140.1"/>
</dbReference>
<dbReference type="KEGG" id="tgy:X802_02350"/>
<dbReference type="Gene3D" id="4.10.1150.10">
    <property type="entry name" value="AF2212/PG0164-like"/>
    <property type="match status" value="1"/>
</dbReference>
<evidence type="ECO:0000256" key="2">
    <source>
        <dbReference type="ARBA" id="ARBA00022649"/>
    </source>
</evidence>
<reference evidence="4 5" key="1">
    <citation type="submission" date="2014-01" db="EMBL/GenBank/DDBJ databases">
        <title>Genome sequencing of Thermococcus guaymasensis.</title>
        <authorList>
            <person name="Zhang X."/>
            <person name="Alvare G."/>
            <person name="Fristensky B."/>
            <person name="Chen L."/>
            <person name="Suen T."/>
            <person name="Chen Q."/>
            <person name="Ma K."/>
        </authorList>
    </citation>
    <scope>NUCLEOTIDE SEQUENCE [LARGE SCALE GENOMIC DNA]</scope>
    <source>
        <strain evidence="4 5">DSM 11113</strain>
    </source>
</reference>
<evidence type="ECO:0000256" key="3">
    <source>
        <dbReference type="RuleBase" id="RU368051"/>
    </source>
</evidence>
<name>A0A0X1KIR4_9EURY</name>
<comment type="similarity">
    <text evidence="1 3">Belongs to the UPF0165 family.</text>
</comment>
<evidence type="ECO:0000313" key="4">
    <source>
        <dbReference type="EMBL" id="AJC71145.1"/>
    </source>
</evidence>
<dbReference type="Pfam" id="PF01954">
    <property type="entry name" value="AF2212-like"/>
    <property type="match status" value="1"/>
</dbReference>
<evidence type="ECO:0000313" key="5">
    <source>
        <dbReference type="Proteomes" id="UP000062043"/>
    </source>
</evidence>
<dbReference type="GeneID" id="27134496"/>
<dbReference type="OrthoDB" id="116241at2157"/>
<dbReference type="AlphaFoldDB" id="A0A0X1KIR4"/>
<keyword evidence="5" id="KW-1185">Reference proteome</keyword>
<evidence type="ECO:0000256" key="1">
    <source>
        <dbReference type="ARBA" id="ARBA00006615"/>
    </source>
</evidence>
<accession>A0A0X1KIR4</accession>
<dbReference type="EMBL" id="CP007140">
    <property type="protein sequence ID" value="AJC71145.1"/>
    <property type="molecule type" value="Genomic_DNA"/>
</dbReference>
<keyword evidence="2 3" id="KW-1277">Toxin-antitoxin system</keyword>
<dbReference type="InterPro" id="IPR024069">
    <property type="entry name" value="AF2212-like_dom_sf"/>
</dbReference>
<gene>
    <name evidence="4" type="ORF">X802_02350</name>
</gene>
<dbReference type="PATRIC" id="fig|1432656.3.peg.459"/>
<dbReference type="Proteomes" id="UP000062043">
    <property type="component" value="Chromosome"/>
</dbReference>
<proteinExistence type="inferred from homology"/>
<sequence>METVEAVYEGGVLKPLKKVNLREGERVTVVIKRDVLKLAGSVKRAITMEELEEAYHEYVLHRGKGLS</sequence>
<comment type="function">
    <text evidence="3">Antitoxin component of a type II toxin-antitoxin (TA) system.</text>
</comment>
<organism evidence="4 5">
    <name type="scientific">Thermococcus guaymasensis DSM 11113</name>
    <dbReference type="NCBI Taxonomy" id="1432656"/>
    <lineage>
        <taxon>Archaea</taxon>
        <taxon>Methanobacteriati</taxon>
        <taxon>Methanobacteriota</taxon>
        <taxon>Thermococci</taxon>
        <taxon>Thermococcales</taxon>
        <taxon>Thermococcaceae</taxon>
        <taxon>Thermococcus</taxon>
    </lineage>
</organism>